<dbReference type="GO" id="GO:0016829">
    <property type="term" value="F:lyase activity"/>
    <property type="evidence" value="ECO:0007669"/>
    <property type="project" value="UniProtKB-KW"/>
</dbReference>
<dbReference type="Gene3D" id="3.10.129.10">
    <property type="entry name" value="Hotdog Thioesterase"/>
    <property type="match status" value="1"/>
</dbReference>
<keyword evidence="3" id="KW-1185">Reference proteome</keyword>
<gene>
    <name evidence="2" type="ORF">SAMN05421877_105127</name>
</gene>
<name>A0A1H5XUS0_9SPHI</name>
<dbReference type="AlphaFoldDB" id="A0A1H5XUS0"/>
<dbReference type="Proteomes" id="UP000236731">
    <property type="component" value="Unassembled WGS sequence"/>
</dbReference>
<dbReference type="RefSeq" id="WP_103906043.1">
    <property type="nucleotide sequence ID" value="NZ_CP049246.1"/>
</dbReference>
<reference evidence="3" key="1">
    <citation type="submission" date="2016-10" db="EMBL/GenBank/DDBJ databases">
        <authorList>
            <person name="Varghese N."/>
            <person name="Submissions S."/>
        </authorList>
    </citation>
    <scope>NUCLEOTIDE SEQUENCE [LARGE SCALE GENOMIC DNA]</scope>
    <source>
        <strain evidence="3">DSM 22361</strain>
    </source>
</reference>
<accession>A0A1H5XUS0</accession>
<organism evidence="2 3">
    <name type="scientific">Sphingobacterium lactis</name>
    <dbReference type="NCBI Taxonomy" id="797291"/>
    <lineage>
        <taxon>Bacteria</taxon>
        <taxon>Pseudomonadati</taxon>
        <taxon>Bacteroidota</taxon>
        <taxon>Sphingobacteriia</taxon>
        <taxon>Sphingobacteriales</taxon>
        <taxon>Sphingobacteriaceae</taxon>
        <taxon>Sphingobacterium</taxon>
    </lineage>
</organism>
<evidence type="ECO:0000313" key="2">
    <source>
        <dbReference type="EMBL" id="SEG15408.1"/>
    </source>
</evidence>
<dbReference type="Pfam" id="PF22818">
    <property type="entry name" value="ApeI-like"/>
    <property type="match status" value="1"/>
</dbReference>
<sequence>MLLPDFYTLQHREVIANQINARILLHAEHPIFKGHFPNNPVTPGVCMLQVFKELAEEVVQRPLKIQSCKNIKFTALINPYVHPELAIEITLTPNGETYKISGSASFADTQALKIQALLTD</sequence>
<dbReference type="InterPro" id="IPR054545">
    <property type="entry name" value="ApeI-like"/>
</dbReference>
<proteinExistence type="predicted"/>
<evidence type="ECO:0000259" key="1">
    <source>
        <dbReference type="Pfam" id="PF22818"/>
    </source>
</evidence>
<protein>
    <submittedName>
        <fullName evidence="2">3-hydroxyacyl-[acyl-carrier-protein] dehydratase</fullName>
    </submittedName>
</protein>
<dbReference type="EMBL" id="FNUT01000005">
    <property type="protein sequence ID" value="SEG15408.1"/>
    <property type="molecule type" value="Genomic_DNA"/>
</dbReference>
<feature type="domain" description="ApeI dehydratase-like" evidence="1">
    <location>
        <begin position="16"/>
        <end position="100"/>
    </location>
</feature>
<dbReference type="OrthoDB" id="9772788at2"/>
<dbReference type="SUPFAM" id="SSF54637">
    <property type="entry name" value="Thioesterase/thiol ester dehydrase-isomerase"/>
    <property type="match status" value="1"/>
</dbReference>
<dbReference type="InterPro" id="IPR029069">
    <property type="entry name" value="HotDog_dom_sf"/>
</dbReference>
<evidence type="ECO:0000313" key="3">
    <source>
        <dbReference type="Proteomes" id="UP000236731"/>
    </source>
</evidence>